<proteinExistence type="predicted"/>
<feature type="non-terminal residue" evidence="2">
    <location>
        <position position="90"/>
    </location>
</feature>
<dbReference type="EMBL" id="LXQA010158490">
    <property type="protein sequence ID" value="MCI27298.1"/>
    <property type="molecule type" value="Genomic_DNA"/>
</dbReference>
<organism evidence="2 3">
    <name type="scientific">Trifolium medium</name>
    <dbReference type="NCBI Taxonomy" id="97028"/>
    <lineage>
        <taxon>Eukaryota</taxon>
        <taxon>Viridiplantae</taxon>
        <taxon>Streptophyta</taxon>
        <taxon>Embryophyta</taxon>
        <taxon>Tracheophyta</taxon>
        <taxon>Spermatophyta</taxon>
        <taxon>Magnoliopsida</taxon>
        <taxon>eudicotyledons</taxon>
        <taxon>Gunneridae</taxon>
        <taxon>Pentapetalae</taxon>
        <taxon>rosids</taxon>
        <taxon>fabids</taxon>
        <taxon>Fabales</taxon>
        <taxon>Fabaceae</taxon>
        <taxon>Papilionoideae</taxon>
        <taxon>50 kb inversion clade</taxon>
        <taxon>NPAAA clade</taxon>
        <taxon>Hologalegina</taxon>
        <taxon>IRL clade</taxon>
        <taxon>Trifolieae</taxon>
        <taxon>Trifolium</taxon>
    </lineage>
</organism>
<evidence type="ECO:0000256" key="1">
    <source>
        <dbReference type="SAM" id="SignalP"/>
    </source>
</evidence>
<reference evidence="2 3" key="1">
    <citation type="journal article" date="2018" name="Front. Plant Sci.">
        <title>Red Clover (Trifolium pratense) and Zigzag Clover (T. medium) - A Picture of Genomic Similarities and Differences.</title>
        <authorList>
            <person name="Dluhosova J."/>
            <person name="Istvanek J."/>
            <person name="Nedelnik J."/>
            <person name="Repkova J."/>
        </authorList>
    </citation>
    <scope>NUCLEOTIDE SEQUENCE [LARGE SCALE GENOMIC DNA]</scope>
    <source>
        <strain evidence="3">cv. 10/8</strain>
        <tissue evidence="2">Leaf</tissue>
    </source>
</reference>
<evidence type="ECO:0000313" key="3">
    <source>
        <dbReference type="Proteomes" id="UP000265520"/>
    </source>
</evidence>
<keyword evidence="3" id="KW-1185">Reference proteome</keyword>
<keyword evidence="1" id="KW-0732">Signal</keyword>
<dbReference type="AlphaFoldDB" id="A0A392QSP0"/>
<protein>
    <submittedName>
        <fullName evidence="2">Uncharacterized protein</fullName>
    </submittedName>
</protein>
<evidence type="ECO:0000313" key="2">
    <source>
        <dbReference type="EMBL" id="MCI27298.1"/>
    </source>
</evidence>
<accession>A0A392QSP0</accession>
<comment type="caution">
    <text evidence="2">The sequence shown here is derived from an EMBL/GenBank/DDBJ whole genome shotgun (WGS) entry which is preliminary data.</text>
</comment>
<sequence length="90" mass="9586">MVVVWVLFGFTLPSLLLLKSLFTDGFCCCTALISDSSRSVEICNFLVVGVALVSSFLQDPITRSILSDPTYCGGLGLFGSKGPFMPAVIC</sequence>
<feature type="signal peptide" evidence="1">
    <location>
        <begin position="1"/>
        <end position="27"/>
    </location>
</feature>
<name>A0A392QSP0_9FABA</name>
<feature type="chain" id="PRO_5017236292" evidence="1">
    <location>
        <begin position="28"/>
        <end position="90"/>
    </location>
</feature>
<dbReference type="Proteomes" id="UP000265520">
    <property type="component" value="Unassembled WGS sequence"/>
</dbReference>